<sequence length="477" mass="53527">MYCSSSNSERPRLKSLQPAAPSLRCDVQIPSQSITTATTSPGPILELTMQRTKQPYGFGPAAASQELPFPAHANLTAAEILTFLPHSIGNADILYRLVSNGGTRRVFSAIINTQRLLLLQWSLNNCGTTMYKAMNDAGYVGWTVGNHDFWHNSKKATWREENLNVAGCRQPGEINGSRTLAPDVPFRNLAMDVRQMPQGHDALDLTRMVQHCVQKSEKAWMYPRDYSALLDHLGGPTAVTPQHYDREVFKRWADVELPAANPTLALQGGQTRKIMRSAVVRDESPFLEAHKEKLPRAPASPSRQAIQTSKRRLSNSAKLRGKSKKRFEKGRDVDGDTDMDKGTMKNKAYLRPTARHILPPKKEIEPLPCAIELAFRAEGMVDEPDAFSPYAFGGPRSAPPYRSLHQMNQPDGRDISGWAENLRWASEQRSSFWQSAQVGAWNESPKHMELIAKIRQENTWASEELLEHLAENHDKTR</sequence>
<dbReference type="HOGENOM" id="CLU_514821_0_0_1"/>
<dbReference type="VEuPathDB" id="FungiDB:LEMA_P083490.1"/>
<feature type="region of interest" description="Disordered" evidence="1">
    <location>
        <begin position="290"/>
        <end position="340"/>
    </location>
</feature>
<accession>E5A665</accession>
<organism evidence="2 3">
    <name type="scientific">Leptosphaeria maculans (strain JN3 / isolate v23.1.3 / race Av1-4-5-6-7-8)</name>
    <name type="common">Blackleg fungus</name>
    <name type="synonym">Phoma lingam</name>
    <dbReference type="NCBI Taxonomy" id="985895"/>
    <lineage>
        <taxon>Eukaryota</taxon>
        <taxon>Fungi</taxon>
        <taxon>Dikarya</taxon>
        <taxon>Ascomycota</taxon>
        <taxon>Pezizomycotina</taxon>
        <taxon>Dothideomycetes</taxon>
        <taxon>Pleosporomycetidae</taxon>
        <taxon>Pleosporales</taxon>
        <taxon>Pleosporineae</taxon>
        <taxon>Leptosphaeriaceae</taxon>
        <taxon>Plenodomus</taxon>
        <taxon>Plenodomus lingam/Leptosphaeria maculans species complex</taxon>
    </lineage>
</organism>
<dbReference type="SUPFAM" id="SSF56300">
    <property type="entry name" value="Metallo-dependent phosphatases"/>
    <property type="match status" value="1"/>
</dbReference>
<proteinExistence type="predicted"/>
<evidence type="ECO:0000256" key="1">
    <source>
        <dbReference type="SAM" id="MobiDB-lite"/>
    </source>
</evidence>
<name>E5A665_LEPMJ</name>
<dbReference type="OMA" id="NESPEHM"/>
<gene>
    <name evidence="2" type="ORF">LEMA_P083490.1</name>
</gene>
<dbReference type="InterPro" id="IPR029052">
    <property type="entry name" value="Metallo-depent_PP-like"/>
</dbReference>
<dbReference type="AlphaFoldDB" id="E5A665"/>
<dbReference type="GeneID" id="13282490"/>
<dbReference type="InParanoid" id="E5A665"/>
<keyword evidence="3" id="KW-1185">Reference proteome</keyword>
<dbReference type="Proteomes" id="UP000002668">
    <property type="component" value="Genome"/>
</dbReference>
<feature type="compositionally biased region" description="Basic residues" evidence="1">
    <location>
        <begin position="309"/>
        <end position="328"/>
    </location>
</feature>
<dbReference type="OrthoDB" id="3799525at2759"/>
<protein>
    <submittedName>
        <fullName evidence="2">Uncharacterized protein</fullName>
    </submittedName>
</protein>
<reference evidence="3" key="1">
    <citation type="journal article" date="2011" name="Nat. Commun.">
        <title>Effector diversification within compartments of the Leptosphaeria maculans genome affected by Repeat-Induced Point mutations.</title>
        <authorList>
            <person name="Rouxel T."/>
            <person name="Grandaubert J."/>
            <person name="Hane J.K."/>
            <person name="Hoede C."/>
            <person name="van de Wouw A.P."/>
            <person name="Couloux A."/>
            <person name="Dominguez V."/>
            <person name="Anthouard V."/>
            <person name="Bally P."/>
            <person name="Bourras S."/>
            <person name="Cozijnsen A.J."/>
            <person name="Ciuffetti L.M."/>
            <person name="Degrave A."/>
            <person name="Dilmaghani A."/>
            <person name="Duret L."/>
            <person name="Fudal I."/>
            <person name="Goodwin S.B."/>
            <person name="Gout L."/>
            <person name="Glaser N."/>
            <person name="Linglin J."/>
            <person name="Kema G.H.J."/>
            <person name="Lapalu N."/>
            <person name="Lawrence C.B."/>
            <person name="May K."/>
            <person name="Meyer M."/>
            <person name="Ollivier B."/>
            <person name="Poulain J."/>
            <person name="Schoch C.L."/>
            <person name="Simon A."/>
            <person name="Spatafora J.W."/>
            <person name="Stachowiak A."/>
            <person name="Turgeon B.G."/>
            <person name="Tyler B.M."/>
            <person name="Vincent D."/>
            <person name="Weissenbach J."/>
            <person name="Amselem J."/>
            <person name="Quesneville H."/>
            <person name="Oliver R.P."/>
            <person name="Wincker P."/>
            <person name="Balesdent M.-H."/>
            <person name="Howlett B.J."/>
        </authorList>
    </citation>
    <scope>NUCLEOTIDE SEQUENCE [LARGE SCALE GENOMIC DNA]</scope>
    <source>
        <strain evidence="3">JN3 / isolate v23.1.3 / race Av1-4-5-6-7-8</strain>
    </source>
</reference>
<dbReference type="eggNOG" id="ENOG502R8GJ">
    <property type="taxonomic scope" value="Eukaryota"/>
</dbReference>
<dbReference type="EMBL" id="FP929135">
    <property type="protein sequence ID" value="CBX99110.1"/>
    <property type="molecule type" value="Genomic_DNA"/>
</dbReference>
<evidence type="ECO:0000313" key="3">
    <source>
        <dbReference type="Proteomes" id="UP000002668"/>
    </source>
</evidence>
<feature type="compositionally biased region" description="Basic and acidic residues" evidence="1">
    <location>
        <begin position="329"/>
        <end position="340"/>
    </location>
</feature>
<evidence type="ECO:0000313" key="2">
    <source>
        <dbReference type="EMBL" id="CBX99110.1"/>
    </source>
</evidence>